<reference evidence="3 4" key="1">
    <citation type="submission" date="2019-02" db="EMBL/GenBank/DDBJ databases">
        <title>Deep-cultivation of Planctomycetes and their phenomic and genomic characterization uncovers novel biology.</title>
        <authorList>
            <person name="Wiegand S."/>
            <person name="Jogler M."/>
            <person name="Boedeker C."/>
            <person name="Pinto D."/>
            <person name="Vollmers J."/>
            <person name="Rivas-Marin E."/>
            <person name="Kohn T."/>
            <person name="Peeters S.H."/>
            <person name="Heuer A."/>
            <person name="Rast P."/>
            <person name="Oberbeckmann S."/>
            <person name="Bunk B."/>
            <person name="Jeske O."/>
            <person name="Meyerdierks A."/>
            <person name="Storesund J.E."/>
            <person name="Kallscheuer N."/>
            <person name="Luecker S."/>
            <person name="Lage O.M."/>
            <person name="Pohl T."/>
            <person name="Merkel B.J."/>
            <person name="Hornburger P."/>
            <person name="Mueller R.-W."/>
            <person name="Bruemmer F."/>
            <person name="Labrenz M."/>
            <person name="Spormann A.M."/>
            <person name="Op den Camp H."/>
            <person name="Overmann J."/>
            <person name="Amann R."/>
            <person name="Jetten M.S.M."/>
            <person name="Mascher T."/>
            <person name="Medema M.H."/>
            <person name="Devos D.P."/>
            <person name="Kaster A.-K."/>
            <person name="Ovreas L."/>
            <person name="Rohde M."/>
            <person name="Galperin M.Y."/>
            <person name="Jogler C."/>
        </authorList>
    </citation>
    <scope>NUCLEOTIDE SEQUENCE [LARGE SCALE GENOMIC DNA]</scope>
    <source>
        <strain evidence="3 4">Mal4</strain>
    </source>
</reference>
<feature type="chain" id="PRO_5021876135" evidence="2">
    <location>
        <begin position="21"/>
        <end position="346"/>
    </location>
</feature>
<dbReference type="RefSeq" id="WP_145368026.1">
    <property type="nucleotide sequence ID" value="NZ_CP036275.1"/>
</dbReference>
<evidence type="ECO:0000256" key="2">
    <source>
        <dbReference type="SAM" id="SignalP"/>
    </source>
</evidence>
<dbReference type="AlphaFoldDB" id="A0A517Z448"/>
<keyword evidence="2" id="KW-0732">Signal</keyword>
<dbReference type="OrthoDB" id="303512at2"/>
<accession>A0A517Z448</accession>
<evidence type="ECO:0000313" key="4">
    <source>
        <dbReference type="Proteomes" id="UP000320496"/>
    </source>
</evidence>
<feature type="signal peptide" evidence="2">
    <location>
        <begin position="1"/>
        <end position="20"/>
    </location>
</feature>
<feature type="region of interest" description="Disordered" evidence="1">
    <location>
        <begin position="327"/>
        <end position="346"/>
    </location>
</feature>
<keyword evidence="4" id="KW-1185">Reference proteome</keyword>
<proteinExistence type="predicted"/>
<evidence type="ECO:0000313" key="3">
    <source>
        <dbReference type="EMBL" id="QDU37239.1"/>
    </source>
</evidence>
<dbReference type="KEGG" id="mri:Mal4_15490"/>
<protein>
    <submittedName>
        <fullName evidence="3">Uncharacterized protein</fullName>
    </submittedName>
</protein>
<dbReference type="EMBL" id="CP036275">
    <property type="protein sequence ID" value="QDU37239.1"/>
    <property type="molecule type" value="Genomic_DNA"/>
</dbReference>
<name>A0A517Z448_9PLAN</name>
<organism evidence="3 4">
    <name type="scientific">Maioricimonas rarisocia</name>
    <dbReference type="NCBI Taxonomy" id="2528026"/>
    <lineage>
        <taxon>Bacteria</taxon>
        <taxon>Pseudomonadati</taxon>
        <taxon>Planctomycetota</taxon>
        <taxon>Planctomycetia</taxon>
        <taxon>Planctomycetales</taxon>
        <taxon>Planctomycetaceae</taxon>
        <taxon>Maioricimonas</taxon>
    </lineage>
</organism>
<dbReference type="Proteomes" id="UP000320496">
    <property type="component" value="Chromosome"/>
</dbReference>
<evidence type="ECO:0000256" key="1">
    <source>
        <dbReference type="SAM" id="MobiDB-lite"/>
    </source>
</evidence>
<gene>
    <name evidence="3" type="ORF">Mal4_15490</name>
</gene>
<sequence precursor="true">MRSLIAALCTAAVLAGPVRADEITATNMDETGYNHTGWAYSVGYRNPDLGYTNEVPGQEFLAQVSGTLTTLTATVDRFVGREPLQVSVFTATANRPDILLGTVSVPETEVAGSGDPDWPMTTVDFSALGIPLVAGESYIVTFKTSTALFQSARYRALQTQINVNSFGQPPIVSKDGGATWFDSRVDPEVGLIVCVASAPPEPQEVVVDVVPGSDANRVKLNGRKLKPLEVAVLGDADLDVYDILPETALLGDPVLTDPDTGSGIPVGPTTFSYGDVDGDGDDDLLLEFDLAEMQLAGAIDSASTVLLLEAELGNGGLVYGLDGVSIKGGGKGKGNGKGNGKGPKKK</sequence>